<feature type="domain" description="DnaB/C C-terminal" evidence="3">
    <location>
        <begin position="258"/>
        <end position="322"/>
    </location>
</feature>
<evidence type="ECO:0000256" key="1">
    <source>
        <dbReference type="ARBA" id="ARBA00093462"/>
    </source>
</evidence>
<feature type="compositionally biased region" description="Low complexity" evidence="2">
    <location>
        <begin position="332"/>
        <end position="342"/>
    </location>
</feature>
<dbReference type="PANTHER" id="PTHR37293:SF5">
    <property type="entry name" value="DNA REPLICATION PROTEIN"/>
    <property type="match status" value="1"/>
</dbReference>
<dbReference type="NCBIfam" id="TIGR01446">
    <property type="entry name" value="DnaD_dom"/>
    <property type="match status" value="2"/>
</dbReference>
<organism evidence="4 5">
    <name type="scientific">Anaerosporobacter mobilis DSM 15930</name>
    <dbReference type="NCBI Taxonomy" id="1120996"/>
    <lineage>
        <taxon>Bacteria</taxon>
        <taxon>Bacillati</taxon>
        <taxon>Bacillota</taxon>
        <taxon>Clostridia</taxon>
        <taxon>Lachnospirales</taxon>
        <taxon>Lachnospiraceae</taxon>
        <taxon>Anaerosporobacter</taxon>
    </lineage>
</organism>
<dbReference type="Pfam" id="PF07261">
    <property type="entry name" value="DnaB_2"/>
    <property type="match status" value="2"/>
</dbReference>
<feature type="domain" description="DnaB/C C-terminal" evidence="3">
    <location>
        <begin position="169"/>
        <end position="239"/>
    </location>
</feature>
<evidence type="ECO:0000313" key="5">
    <source>
        <dbReference type="Proteomes" id="UP000184038"/>
    </source>
</evidence>
<evidence type="ECO:0000256" key="2">
    <source>
        <dbReference type="SAM" id="MobiDB-lite"/>
    </source>
</evidence>
<proteinExistence type="inferred from homology"/>
<dbReference type="InterPro" id="IPR053162">
    <property type="entry name" value="DnaD"/>
</dbReference>
<evidence type="ECO:0000313" key="4">
    <source>
        <dbReference type="EMBL" id="SHM32600.1"/>
    </source>
</evidence>
<protein>
    <submittedName>
        <fullName evidence="4">DnaD and phage-associated domain-containing protein</fullName>
    </submittedName>
</protein>
<reference evidence="4 5" key="1">
    <citation type="submission" date="2016-11" db="EMBL/GenBank/DDBJ databases">
        <authorList>
            <person name="Jaros S."/>
            <person name="Januszkiewicz K."/>
            <person name="Wedrychowicz H."/>
        </authorList>
    </citation>
    <scope>NUCLEOTIDE SEQUENCE [LARGE SCALE GENOMIC DNA]</scope>
    <source>
        <strain evidence="4 5">DSM 15930</strain>
    </source>
</reference>
<dbReference type="PANTHER" id="PTHR37293">
    <property type="entry name" value="PHAGE REPLICATION PROTEIN-RELATED"/>
    <property type="match status" value="1"/>
</dbReference>
<feature type="compositionally biased region" description="Polar residues" evidence="2">
    <location>
        <begin position="343"/>
        <end position="353"/>
    </location>
</feature>
<dbReference type="RefSeq" id="WP_073285690.1">
    <property type="nucleotide sequence ID" value="NZ_FRCP01000008.1"/>
</dbReference>
<dbReference type="InterPro" id="IPR034829">
    <property type="entry name" value="DnaD-like_sf"/>
</dbReference>
<dbReference type="SUPFAM" id="SSF158499">
    <property type="entry name" value="DnaD domain-like"/>
    <property type="match status" value="2"/>
</dbReference>
<dbReference type="Proteomes" id="UP000184038">
    <property type="component" value="Unassembled WGS sequence"/>
</dbReference>
<accession>A0A1M7HVV4</accession>
<dbReference type="AlphaFoldDB" id="A0A1M7HVV4"/>
<evidence type="ECO:0000259" key="3">
    <source>
        <dbReference type="Pfam" id="PF07261"/>
    </source>
</evidence>
<feature type="region of interest" description="Disordered" evidence="2">
    <location>
        <begin position="332"/>
        <end position="353"/>
    </location>
</feature>
<dbReference type="InterPro" id="IPR006343">
    <property type="entry name" value="DnaB/C_C"/>
</dbReference>
<gene>
    <name evidence="4" type="ORF">SAMN02746066_01610</name>
</gene>
<keyword evidence="5" id="KW-1185">Reference proteome</keyword>
<dbReference type="PIRSF" id="PIRSF033722">
    <property type="entry name" value="DnaD_CA_C3587_prd"/>
    <property type="match status" value="1"/>
</dbReference>
<dbReference type="STRING" id="1120996.SAMN02746066_01610"/>
<dbReference type="OrthoDB" id="1652900at2"/>
<name>A0A1M7HVV4_9FIRM</name>
<comment type="similarity">
    <text evidence="1">Belongs to the DnaB/DnaD family.</text>
</comment>
<dbReference type="Gene3D" id="1.10.10.630">
    <property type="entry name" value="DnaD domain-like"/>
    <property type="match status" value="2"/>
</dbReference>
<dbReference type="EMBL" id="FRCP01000008">
    <property type="protein sequence ID" value="SHM32600.1"/>
    <property type="molecule type" value="Genomic_DNA"/>
</dbReference>
<sequence>MKPITLHTNHMNDVTIISNIFIDEYMPKASGSFVKVYLYLLRLLSSSDKIVSVSVIADFLEDSEKDIIRALNYWDKAGALTLEKDRKDTIIGIILNDLTNIDLTASNEIAASSSLIDENINSLDSEDSTRISTIIKDNVEEPKTFEKPTYSPSQVEALTKNDEIKWLMNIIEIYLERLLKPTDIQLILFLYENVGFSVELIMYLYEYCVSKNKKNSSYIEAVALKWAEEGIDTVEKAEATAIAYNANFNAVSKAFGMNRMPGAIEQKFITNWINNYAFSIDIIIEACNRTILATQKPDFKYADKILESWFKKGVHHLSDVEKLDLAHAKSSASSSKQSSAAKPTNNKFNAFPQRTYTATDYSSLEQRLLNKQ</sequence>
<dbReference type="InterPro" id="IPR017019">
    <property type="entry name" value="DNA_replication_prd_bac"/>
</dbReference>